<evidence type="ECO:0000313" key="5">
    <source>
        <dbReference type="EMBL" id="CAB4214749.1"/>
    </source>
</evidence>
<evidence type="ECO:0000313" key="3">
    <source>
        <dbReference type="EMBL" id="CAB4183642.1"/>
    </source>
</evidence>
<organism evidence="5">
    <name type="scientific">uncultured Caudovirales phage</name>
    <dbReference type="NCBI Taxonomy" id="2100421"/>
    <lineage>
        <taxon>Viruses</taxon>
        <taxon>Duplodnaviria</taxon>
        <taxon>Heunggongvirae</taxon>
        <taxon>Uroviricota</taxon>
        <taxon>Caudoviricetes</taxon>
        <taxon>Peduoviridae</taxon>
        <taxon>Maltschvirus</taxon>
        <taxon>Maltschvirus maltsch</taxon>
    </lineage>
</organism>
<proteinExistence type="predicted"/>
<name>A0A6J5SLF2_9CAUD</name>
<dbReference type="EMBL" id="LR796883">
    <property type="protein sequence ID" value="CAB4172700.1"/>
    <property type="molecule type" value="Genomic_DNA"/>
</dbReference>
<protein>
    <submittedName>
        <fullName evidence="5">Uncharacterized protein</fullName>
    </submittedName>
</protein>
<evidence type="ECO:0000313" key="4">
    <source>
        <dbReference type="EMBL" id="CAB4202252.1"/>
    </source>
</evidence>
<reference evidence="5" key="1">
    <citation type="submission" date="2020-05" db="EMBL/GenBank/DDBJ databases">
        <authorList>
            <person name="Chiriac C."/>
            <person name="Salcher M."/>
            <person name="Ghai R."/>
            <person name="Kavagutti S V."/>
        </authorList>
    </citation>
    <scope>NUCLEOTIDE SEQUENCE</scope>
</reference>
<dbReference type="EMBL" id="LR797047">
    <property type="protein sequence ID" value="CAB4183642.1"/>
    <property type="molecule type" value="Genomic_DNA"/>
</dbReference>
<evidence type="ECO:0000313" key="1">
    <source>
        <dbReference type="EMBL" id="CAB4152159.1"/>
    </source>
</evidence>
<evidence type="ECO:0000313" key="2">
    <source>
        <dbReference type="EMBL" id="CAB4172700.1"/>
    </source>
</evidence>
<gene>
    <name evidence="3" type="ORF">UFOVP1104_50</name>
    <name evidence="4" type="ORF">UFOVP1371_2</name>
    <name evidence="5" type="ORF">UFOVP1468_10</name>
    <name evidence="6" type="ORF">UFOVP1555_21</name>
    <name evidence="1" type="ORF">UFOVP596_54</name>
    <name evidence="2" type="ORF">UFOVP938_51</name>
</gene>
<dbReference type="EMBL" id="LR797322">
    <property type="protein sequence ID" value="CAB4202252.1"/>
    <property type="molecule type" value="Genomic_DNA"/>
</dbReference>
<accession>A0A6J5SLF2</accession>
<dbReference type="EMBL" id="LR796570">
    <property type="protein sequence ID" value="CAB4152159.1"/>
    <property type="molecule type" value="Genomic_DNA"/>
</dbReference>
<dbReference type="EMBL" id="LR797416">
    <property type="protein sequence ID" value="CAB4214749.1"/>
    <property type="molecule type" value="Genomic_DNA"/>
</dbReference>
<sequence length="56" mass="7082">MKRLIWVVEMKVKDKWEVMAFNREREWARADWRIMRQEFPANEVRIKKYIPETIDD</sequence>
<evidence type="ECO:0000313" key="6">
    <source>
        <dbReference type="EMBL" id="CAB5229297.1"/>
    </source>
</evidence>
<dbReference type="EMBL" id="LR798399">
    <property type="protein sequence ID" value="CAB5229297.1"/>
    <property type="molecule type" value="Genomic_DNA"/>
</dbReference>